<comment type="caution">
    <text evidence="2">The sequence shown here is derived from an EMBL/GenBank/DDBJ whole genome shotgun (WGS) entry which is preliminary data.</text>
</comment>
<feature type="domain" description="Ppx/GppA phosphatase N-terminal" evidence="1">
    <location>
        <begin position="18"/>
        <end position="301"/>
    </location>
</feature>
<dbReference type="SUPFAM" id="SSF53067">
    <property type="entry name" value="Actin-like ATPase domain"/>
    <property type="match status" value="2"/>
</dbReference>
<organism evidence="2 3">
    <name type="scientific">Dactylosporangium salmoneum</name>
    <dbReference type="NCBI Taxonomy" id="53361"/>
    <lineage>
        <taxon>Bacteria</taxon>
        <taxon>Bacillati</taxon>
        <taxon>Actinomycetota</taxon>
        <taxon>Actinomycetes</taxon>
        <taxon>Micromonosporales</taxon>
        <taxon>Micromonosporaceae</taxon>
        <taxon>Dactylosporangium</taxon>
    </lineage>
</organism>
<evidence type="ECO:0000259" key="1">
    <source>
        <dbReference type="Pfam" id="PF02541"/>
    </source>
</evidence>
<evidence type="ECO:0000313" key="2">
    <source>
        <dbReference type="EMBL" id="GAA2391251.1"/>
    </source>
</evidence>
<dbReference type="Proteomes" id="UP001501444">
    <property type="component" value="Unassembled WGS sequence"/>
</dbReference>
<reference evidence="2 3" key="1">
    <citation type="journal article" date="2019" name="Int. J. Syst. Evol. Microbiol.">
        <title>The Global Catalogue of Microorganisms (GCM) 10K type strain sequencing project: providing services to taxonomists for standard genome sequencing and annotation.</title>
        <authorList>
            <consortium name="The Broad Institute Genomics Platform"/>
            <consortium name="The Broad Institute Genome Sequencing Center for Infectious Disease"/>
            <person name="Wu L."/>
            <person name="Ma J."/>
        </authorList>
    </citation>
    <scope>NUCLEOTIDE SEQUENCE [LARGE SCALE GENOMIC DNA]</scope>
    <source>
        <strain evidence="2 3">JCM 3272</strain>
    </source>
</reference>
<dbReference type="EMBL" id="BAAARV010000124">
    <property type="protein sequence ID" value="GAA2391251.1"/>
    <property type="molecule type" value="Genomic_DNA"/>
</dbReference>
<name>A0ABN3I085_9ACTN</name>
<accession>A0ABN3I085</accession>
<dbReference type="Gene3D" id="3.30.420.150">
    <property type="entry name" value="Exopolyphosphatase. Domain 2"/>
    <property type="match status" value="1"/>
</dbReference>
<evidence type="ECO:0000313" key="3">
    <source>
        <dbReference type="Proteomes" id="UP001501444"/>
    </source>
</evidence>
<dbReference type="PANTHER" id="PTHR30005:SF13">
    <property type="entry name" value="EXOPOLYPHOSPHATASE 2"/>
    <property type="match status" value="1"/>
</dbReference>
<dbReference type="InterPro" id="IPR043129">
    <property type="entry name" value="ATPase_NBD"/>
</dbReference>
<protein>
    <submittedName>
        <fullName evidence="2">Ppx/GppA phosphatase family protein</fullName>
    </submittedName>
</protein>
<proteinExistence type="predicted"/>
<dbReference type="InterPro" id="IPR003695">
    <property type="entry name" value="Ppx_GppA_N"/>
</dbReference>
<dbReference type="Gene3D" id="3.30.420.40">
    <property type="match status" value="1"/>
</dbReference>
<dbReference type="Pfam" id="PF02541">
    <property type="entry name" value="Ppx-GppA"/>
    <property type="match status" value="1"/>
</dbReference>
<gene>
    <name evidence="2" type="ORF">GCM10010170_103560</name>
</gene>
<sequence length="303" mass="31285">MKRVAAIDCGTNSVRLLISDISDDSGMSDVTRQMRIVRLGEGVDQTGRLAPAAIERTRVALAEYAKDIAEAGVDAARMVATSASRDAENAADFRAMVFDTLGFVPEVITGDEEARLSFAGAVRGLTAEAPFLVVDIGGGSTEFVVGSAEVDAAISVDIGCVRMTERHLRADPPTPDQVAAAEADITAAVDMALAAVDGTRARTLVGLAGSVTTVAALALGLPEYDPKRIHRSTITAADVAKVTAGLLAESAAKRLEHPVMHPGRADVIGAGALILRIIVERSGADSVIASESDILDGIALSLA</sequence>
<dbReference type="InterPro" id="IPR050273">
    <property type="entry name" value="GppA/Ppx_hydrolase"/>
</dbReference>
<keyword evidence="3" id="KW-1185">Reference proteome</keyword>
<dbReference type="CDD" id="cd24119">
    <property type="entry name" value="ASKHA_NBD_MtPPX2-like"/>
    <property type="match status" value="1"/>
</dbReference>
<dbReference type="PANTHER" id="PTHR30005">
    <property type="entry name" value="EXOPOLYPHOSPHATASE"/>
    <property type="match status" value="1"/>
</dbReference>